<keyword evidence="1" id="KW-0472">Membrane</keyword>
<comment type="caution">
    <text evidence="2">The sequence shown here is derived from an EMBL/GenBank/DDBJ whole genome shotgun (WGS) entry which is preliminary data.</text>
</comment>
<keyword evidence="1" id="KW-0812">Transmembrane</keyword>
<sequence>MILSLTVKTTLSVIGLHWVVVVYSYCGSRLILNLRVAAQGDASSSFSTGRLRVPKFARFSEFDSTMDSEIQHIELRMA</sequence>
<gene>
    <name evidence="2" type="ORF">NLI96_g4313</name>
</gene>
<protein>
    <submittedName>
        <fullName evidence="2">Uncharacterized protein</fullName>
    </submittedName>
</protein>
<keyword evidence="3" id="KW-1185">Reference proteome</keyword>
<organism evidence="2 3">
    <name type="scientific">Meripilus lineatus</name>
    <dbReference type="NCBI Taxonomy" id="2056292"/>
    <lineage>
        <taxon>Eukaryota</taxon>
        <taxon>Fungi</taxon>
        <taxon>Dikarya</taxon>
        <taxon>Basidiomycota</taxon>
        <taxon>Agaricomycotina</taxon>
        <taxon>Agaricomycetes</taxon>
        <taxon>Polyporales</taxon>
        <taxon>Meripilaceae</taxon>
        <taxon>Meripilus</taxon>
    </lineage>
</organism>
<name>A0AAD5V761_9APHY</name>
<feature type="transmembrane region" description="Helical" evidence="1">
    <location>
        <begin position="6"/>
        <end position="26"/>
    </location>
</feature>
<evidence type="ECO:0000256" key="1">
    <source>
        <dbReference type="SAM" id="Phobius"/>
    </source>
</evidence>
<proteinExistence type="predicted"/>
<dbReference type="AlphaFoldDB" id="A0AAD5V761"/>
<evidence type="ECO:0000313" key="3">
    <source>
        <dbReference type="Proteomes" id="UP001212997"/>
    </source>
</evidence>
<dbReference type="EMBL" id="JANAWD010000124">
    <property type="protein sequence ID" value="KAJ3486344.1"/>
    <property type="molecule type" value="Genomic_DNA"/>
</dbReference>
<keyword evidence="1" id="KW-1133">Transmembrane helix</keyword>
<reference evidence="2" key="1">
    <citation type="submission" date="2022-07" db="EMBL/GenBank/DDBJ databases">
        <title>Genome Sequence of Physisporinus lineatus.</title>
        <authorList>
            <person name="Buettner E."/>
        </authorList>
    </citation>
    <scope>NUCLEOTIDE SEQUENCE</scope>
    <source>
        <strain evidence="2">VT162</strain>
    </source>
</reference>
<evidence type="ECO:0000313" key="2">
    <source>
        <dbReference type="EMBL" id="KAJ3486344.1"/>
    </source>
</evidence>
<accession>A0AAD5V761</accession>
<dbReference type="Proteomes" id="UP001212997">
    <property type="component" value="Unassembled WGS sequence"/>
</dbReference>